<name>A0ABV2QKJ6_9MICO</name>
<evidence type="ECO:0000256" key="2">
    <source>
        <dbReference type="ARBA" id="ARBA00022801"/>
    </source>
</evidence>
<keyword evidence="3" id="KW-0067">ATP-binding</keyword>
<keyword evidence="1" id="KW-0547">Nucleotide-binding</keyword>
<dbReference type="SMART" id="SM00885">
    <property type="entry name" value="D5_N"/>
    <property type="match status" value="1"/>
</dbReference>
<dbReference type="Pfam" id="PF08706">
    <property type="entry name" value="D5_N"/>
    <property type="match status" value="1"/>
</dbReference>
<feature type="domain" description="SF3 helicase" evidence="4">
    <location>
        <begin position="196"/>
        <end position="358"/>
    </location>
</feature>
<comment type="caution">
    <text evidence="5">The sequence shown here is derived from an EMBL/GenBank/DDBJ whole genome shotgun (WGS) entry which is preliminary data.</text>
</comment>
<protein>
    <submittedName>
        <fullName evidence="5">DNA primase/helicase</fullName>
    </submittedName>
</protein>
<dbReference type="EMBL" id="JBEPSJ010000001">
    <property type="protein sequence ID" value="MET4581570.1"/>
    <property type="molecule type" value="Genomic_DNA"/>
</dbReference>
<dbReference type="PANTHER" id="PTHR35372">
    <property type="entry name" value="ATP BINDING PROTEIN-RELATED"/>
    <property type="match status" value="1"/>
</dbReference>
<keyword evidence="6" id="KW-1185">Reference proteome</keyword>
<evidence type="ECO:0000256" key="3">
    <source>
        <dbReference type="ARBA" id="ARBA00022840"/>
    </source>
</evidence>
<keyword evidence="2" id="KW-0378">Hydrolase</keyword>
<dbReference type="SUPFAM" id="SSF52540">
    <property type="entry name" value="P-loop containing nucleoside triphosphate hydrolases"/>
    <property type="match status" value="1"/>
</dbReference>
<dbReference type="InterPro" id="IPR014818">
    <property type="entry name" value="Phage/plasmid_primase_P4_C"/>
</dbReference>
<evidence type="ECO:0000259" key="4">
    <source>
        <dbReference type="PROSITE" id="PS51206"/>
    </source>
</evidence>
<dbReference type="InterPro" id="IPR006500">
    <property type="entry name" value="Helicase_put_C_phage/plasmid"/>
</dbReference>
<evidence type="ECO:0000313" key="5">
    <source>
        <dbReference type="EMBL" id="MET4581570.1"/>
    </source>
</evidence>
<evidence type="ECO:0000256" key="1">
    <source>
        <dbReference type="ARBA" id="ARBA00022741"/>
    </source>
</evidence>
<dbReference type="InterPro" id="IPR051620">
    <property type="entry name" value="ORF904-like_C"/>
</dbReference>
<dbReference type="InterPro" id="IPR014015">
    <property type="entry name" value="Helicase_SF3_DNA-vir"/>
</dbReference>
<dbReference type="RefSeq" id="WP_354023737.1">
    <property type="nucleotide sequence ID" value="NZ_JBEPSJ010000001.1"/>
</dbReference>
<proteinExistence type="predicted"/>
<evidence type="ECO:0000313" key="6">
    <source>
        <dbReference type="Proteomes" id="UP001549257"/>
    </source>
</evidence>
<dbReference type="Proteomes" id="UP001549257">
    <property type="component" value="Unassembled WGS sequence"/>
</dbReference>
<accession>A0ABV2QKJ6</accession>
<reference evidence="5 6" key="1">
    <citation type="submission" date="2024-06" db="EMBL/GenBank/DDBJ databases">
        <title>Sorghum-associated microbial communities from plants grown in Nebraska, USA.</title>
        <authorList>
            <person name="Schachtman D."/>
        </authorList>
    </citation>
    <scope>NUCLEOTIDE SEQUENCE [LARGE SCALE GENOMIC DNA]</scope>
    <source>
        <strain evidence="5 6">2857</strain>
    </source>
</reference>
<dbReference type="PANTHER" id="PTHR35372:SF2">
    <property type="entry name" value="SF3 HELICASE DOMAIN-CONTAINING PROTEIN"/>
    <property type="match status" value="1"/>
</dbReference>
<dbReference type="InterPro" id="IPR027417">
    <property type="entry name" value="P-loop_NTPase"/>
</dbReference>
<dbReference type="NCBIfam" id="TIGR01613">
    <property type="entry name" value="primase_Cterm"/>
    <property type="match status" value="1"/>
</dbReference>
<organism evidence="5 6">
    <name type="scientific">Conyzicola nivalis</name>
    <dbReference type="NCBI Taxonomy" id="1477021"/>
    <lineage>
        <taxon>Bacteria</taxon>
        <taxon>Bacillati</taxon>
        <taxon>Actinomycetota</taxon>
        <taxon>Actinomycetes</taxon>
        <taxon>Micrococcales</taxon>
        <taxon>Microbacteriaceae</taxon>
        <taxon>Conyzicola</taxon>
    </lineage>
</organism>
<gene>
    <name evidence="5" type="ORF">ABIE21_001060</name>
</gene>
<dbReference type="PROSITE" id="PS51206">
    <property type="entry name" value="SF3_HELICASE_1"/>
    <property type="match status" value="1"/>
</dbReference>
<dbReference type="Gene3D" id="3.40.50.300">
    <property type="entry name" value="P-loop containing nucleotide triphosphate hydrolases"/>
    <property type="match status" value="1"/>
</dbReference>
<sequence length="481" mass="51555">MNNDKSLTQQVTISELHSRFAQLHQNQAQIAHEFAADHNGRLMNVIGMGWKSFDGTRWVADTGLAQAALLSTLRRMRVKGKGMAAAARASNSESLAQEAKALLNLVKACESASGIAGVLTIASRLEGMTATIDQLDANPHLLNMPNGTLDLKTKELRPHDPTDLITKITKGSYDPANPGRSTEWDSFLKTVLPDADLRGFFQRIGGLTLVGEILEHIFTIATGTGRNGKGVAYGALMNALGDYAAVAEDGLFEVQRGSNAQGASPGLAKLRGVRFLVASELDERARIAAAFMKRMTGGDRITARQLYGAPFEFTPAFTILMITNYLPKLPANDPATWARVRVIPFEVVIPKDQQDPLLGSKLAAAADAVIAWAVEGLLDYQTGGLGEPASVESATQAYADSQDDIRRFVEAKCNDSPTNGGDTTTELLGAYQAWAAEEGIHQAHVLGRTKFGEALDNLGYHVVRSNRGAVRPSLAVGDSDS</sequence>